<evidence type="ECO:0000256" key="2">
    <source>
        <dbReference type="ARBA" id="ARBA00022737"/>
    </source>
</evidence>
<evidence type="ECO:0000259" key="3">
    <source>
        <dbReference type="PROSITE" id="PS50097"/>
    </source>
</evidence>
<evidence type="ECO:0000256" key="1">
    <source>
        <dbReference type="ARBA" id="ARBA00022441"/>
    </source>
</evidence>
<evidence type="ECO:0000313" key="5">
    <source>
        <dbReference type="Proteomes" id="UP000179807"/>
    </source>
</evidence>
<dbReference type="Pfam" id="PF00651">
    <property type="entry name" value="BTB"/>
    <property type="match status" value="1"/>
</dbReference>
<keyword evidence="5" id="KW-1185">Reference proteome</keyword>
<dbReference type="RefSeq" id="XP_068346925.1">
    <property type="nucleotide sequence ID" value="XM_068496125.1"/>
</dbReference>
<proteinExistence type="predicted"/>
<keyword evidence="2" id="KW-0677">Repeat</keyword>
<dbReference type="AlphaFoldDB" id="A0A1J4J987"/>
<evidence type="ECO:0000313" key="4">
    <source>
        <dbReference type="EMBL" id="OHS93788.1"/>
    </source>
</evidence>
<keyword evidence="1" id="KW-0880">Kelch repeat</keyword>
<dbReference type="Proteomes" id="UP000179807">
    <property type="component" value="Unassembled WGS sequence"/>
</dbReference>
<dbReference type="PANTHER" id="PTHR24412:SF489">
    <property type="entry name" value="RING FINGER DOMAIN AND KELCH REPEAT-CONTAINING PROTEIN DDB_G0271372"/>
    <property type="match status" value="1"/>
</dbReference>
<dbReference type="PROSITE" id="PS50097">
    <property type="entry name" value="BTB"/>
    <property type="match status" value="1"/>
</dbReference>
<reference evidence="4" key="1">
    <citation type="submission" date="2016-10" db="EMBL/GenBank/DDBJ databases">
        <authorList>
            <person name="Benchimol M."/>
            <person name="Almeida L.G."/>
            <person name="Vasconcelos A.T."/>
            <person name="Perreira-Neves A."/>
            <person name="Rosa I.A."/>
            <person name="Tasca T."/>
            <person name="Bogo M.R."/>
            <person name="de Souza W."/>
        </authorList>
    </citation>
    <scope>NUCLEOTIDE SEQUENCE [LARGE SCALE GENOMIC DNA]</scope>
    <source>
        <strain evidence="4">K</strain>
    </source>
</reference>
<protein>
    <recommendedName>
        <fullName evidence="3">BTB domain-containing protein</fullName>
    </recommendedName>
</protein>
<gene>
    <name evidence="4" type="ORF">TRFO_11598</name>
</gene>
<name>A0A1J4J987_9EUKA</name>
<dbReference type="PANTHER" id="PTHR24412">
    <property type="entry name" value="KELCH PROTEIN"/>
    <property type="match status" value="1"/>
</dbReference>
<dbReference type="InterPro" id="IPR000210">
    <property type="entry name" value="BTB/POZ_dom"/>
</dbReference>
<dbReference type="InterPro" id="IPR011333">
    <property type="entry name" value="SKP1/BTB/POZ_sf"/>
</dbReference>
<comment type="caution">
    <text evidence="4">The sequence shown here is derived from an EMBL/GenBank/DDBJ whole genome shotgun (WGS) entry which is preliminary data.</text>
</comment>
<sequence>MDRKIQLKHYIPSQFQKFRETDQFIDCILETNEADNIKCHRAVLARYSKWFHQYFQESQSTEPVQRIKIPINPNNVMIQIVDFLYQGYIHFTVDLIVSFLHCADFYKIQILEQIATDQFIDAQCEKTALFFAKKLIECDLTSKYIHLAPIISKQIYHIINEQPSVLSKSEIFQSINPRLFHEVLIQDEIFVMDDYVKAQLIDEFVGENANLSEADKQFLASAIDWGSDEAYKILVNFKCNWVPANISRPLYMYVLDTRRHNIRIFEEQIEKVAQSNSPSKSKQSLSSQNSQKVGRWFLYPWLHAIKYSEVCYSNPQIEIVDFISRLGFLKNKIDAVAYGLFSTKSSQPIADSFQSKYAFSDHNYFLTALSDSLPYISIDFGVNSRVFANQLKMRCHATTEKNTERPPPCQLIVSGESEVMNENDDEINNKNNKFTIASSVIYENLDLTDDFRILKVESKNSFQRLTVAQEVPAQYGLNVLRVLNLEIHGQFLP</sequence>
<dbReference type="OrthoDB" id="45365at2759"/>
<feature type="domain" description="BTB" evidence="3">
    <location>
        <begin position="25"/>
        <end position="93"/>
    </location>
</feature>
<dbReference type="EMBL" id="MLAK01001371">
    <property type="protein sequence ID" value="OHS93788.1"/>
    <property type="molecule type" value="Genomic_DNA"/>
</dbReference>
<accession>A0A1J4J987</accession>
<dbReference type="VEuPathDB" id="TrichDB:TRFO_11598"/>
<dbReference type="CDD" id="cd18186">
    <property type="entry name" value="BTB_POZ_ZBTB_KLHL-like"/>
    <property type="match status" value="1"/>
</dbReference>
<organism evidence="4 5">
    <name type="scientific">Tritrichomonas foetus</name>
    <dbReference type="NCBI Taxonomy" id="1144522"/>
    <lineage>
        <taxon>Eukaryota</taxon>
        <taxon>Metamonada</taxon>
        <taxon>Parabasalia</taxon>
        <taxon>Tritrichomonadida</taxon>
        <taxon>Tritrichomonadidae</taxon>
        <taxon>Tritrichomonas</taxon>
    </lineage>
</organism>
<dbReference type="SUPFAM" id="SSF54695">
    <property type="entry name" value="POZ domain"/>
    <property type="match status" value="1"/>
</dbReference>
<dbReference type="GeneID" id="94830829"/>
<dbReference type="Gene3D" id="3.30.710.10">
    <property type="entry name" value="Potassium Channel Kv1.1, Chain A"/>
    <property type="match status" value="1"/>
</dbReference>
<dbReference type="SMART" id="SM00225">
    <property type="entry name" value="BTB"/>
    <property type="match status" value="1"/>
</dbReference>